<proteinExistence type="predicted"/>
<evidence type="ECO:0000259" key="1">
    <source>
        <dbReference type="Pfam" id="PF06812"/>
    </source>
</evidence>
<dbReference type="RefSeq" id="WP_105546990.1">
    <property type="nucleotide sequence ID" value="NZ_JAANQN010000013.1"/>
</dbReference>
<dbReference type="PANTHER" id="PTHR37951:SF1">
    <property type="entry name" value="TYPE VI SECRETION SYSTEM COMPONENT TSSA1"/>
    <property type="match status" value="1"/>
</dbReference>
<dbReference type="Pfam" id="PF06812">
    <property type="entry name" value="ImpA_N"/>
    <property type="match status" value="1"/>
</dbReference>
<evidence type="ECO:0000313" key="3">
    <source>
        <dbReference type="Proteomes" id="UP000439917"/>
    </source>
</evidence>
<dbReference type="InterPro" id="IPR010657">
    <property type="entry name" value="ImpA_N"/>
</dbReference>
<name>A0AAN6AY20_CROSK</name>
<organism evidence="2 3">
    <name type="scientific">Cronobacter sakazakii</name>
    <name type="common">Enterobacter sakazakii</name>
    <dbReference type="NCBI Taxonomy" id="28141"/>
    <lineage>
        <taxon>Bacteria</taxon>
        <taxon>Pseudomonadati</taxon>
        <taxon>Pseudomonadota</taxon>
        <taxon>Gammaproteobacteria</taxon>
        <taxon>Enterobacterales</taxon>
        <taxon>Enterobacteriaceae</taxon>
        <taxon>Cronobacter</taxon>
    </lineage>
</organism>
<dbReference type="Proteomes" id="UP000439917">
    <property type="component" value="Unassembled WGS sequence"/>
</dbReference>
<sequence>MDIDTLQISEYYQPLTMPLPGAFPCGVNLEYDSDFILLLSRLQPRLDAEYGQFIEAAEPVNWAEIERDCLALFNRSKDIRLLIILMRCRLRQTGLTALEEGLIALSFFLTRWPEDIHPQLYDEGEFDPLMRINALNELEDIHGIIGDLRNQLLPKAAGTQITLKIFEKSHALPRDSDALPEIMLSALRLEWKTRNDPVIRSLQVAKAWLDKIKNIIPQKTNIDMPDFPQMSQLLSLFLSEDEQSPVCSETPVVSPQPGASGEESIVPVLMPEELSAQVTMTAQPHTINSRTEALSRLKEIRAWFIHAEPSSPVIPLLAFTERTIGMHFNELLKFIPAELISRLDAEKD</sequence>
<gene>
    <name evidence="2" type="ORF">FZI38_03025</name>
</gene>
<dbReference type="InterPro" id="IPR017740">
    <property type="entry name" value="TssA-like"/>
</dbReference>
<reference evidence="2 3" key="1">
    <citation type="submission" date="2019-09" db="EMBL/GenBank/DDBJ databases">
        <title>Prevalence, distribution, and phylogeny of type two toxin-antitoxin genes possessed by Cronobacter species where C. sakazakii homologs follow sequence type lineages.</title>
        <authorList>
            <person name="Finkelstein S."/>
            <person name="Negrete F."/>
            <person name="Jang H."/>
            <person name="Gopinath G.R."/>
            <person name="Tall B.D."/>
        </authorList>
    </citation>
    <scope>NUCLEOTIDE SEQUENCE [LARGE SCALE GENOMIC DNA]</scope>
    <source>
        <strain evidence="2 3">MOD1_Comp4</strain>
    </source>
</reference>
<dbReference type="EMBL" id="WAGF01000003">
    <property type="protein sequence ID" value="KAB0881172.1"/>
    <property type="molecule type" value="Genomic_DNA"/>
</dbReference>
<protein>
    <recommendedName>
        <fullName evidence="1">ImpA N-terminal domain-containing protein</fullName>
    </recommendedName>
</protein>
<comment type="caution">
    <text evidence="2">The sequence shown here is derived from an EMBL/GenBank/DDBJ whole genome shotgun (WGS) entry which is preliminary data.</text>
</comment>
<dbReference type="AlphaFoldDB" id="A0AAN6AY20"/>
<evidence type="ECO:0000313" key="2">
    <source>
        <dbReference type="EMBL" id="KAB0881172.1"/>
    </source>
</evidence>
<dbReference type="PANTHER" id="PTHR37951">
    <property type="entry name" value="CYTOPLASMIC PROTEIN-RELATED"/>
    <property type="match status" value="1"/>
</dbReference>
<feature type="domain" description="ImpA N-terminal" evidence="1">
    <location>
        <begin position="18"/>
        <end position="139"/>
    </location>
</feature>
<accession>A0AAN6AY20</accession>